<dbReference type="InterPro" id="IPR041492">
    <property type="entry name" value="HAD_2"/>
</dbReference>
<dbReference type="PATRIC" id="fig|1423778.4.peg.966"/>
<reference evidence="1 2" key="1">
    <citation type="journal article" date="2015" name="Genome Announc.">
        <title>Expanding the biotechnology potential of lactobacilli through comparative genomics of 213 strains and associated genera.</title>
        <authorList>
            <person name="Sun Z."/>
            <person name="Harris H.M."/>
            <person name="McCann A."/>
            <person name="Guo C."/>
            <person name="Argimon S."/>
            <person name="Zhang W."/>
            <person name="Yang X."/>
            <person name="Jeffery I.B."/>
            <person name="Cooney J.C."/>
            <person name="Kagawa T.F."/>
            <person name="Liu W."/>
            <person name="Song Y."/>
            <person name="Salvetti E."/>
            <person name="Wrobel A."/>
            <person name="Rasinkangas P."/>
            <person name="Parkhill J."/>
            <person name="Rea M.C."/>
            <person name="O'Sullivan O."/>
            <person name="Ritari J."/>
            <person name="Douillard F.P."/>
            <person name="Paul Ross R."/>
            <person name="Yang R."/>
            <person name="Briner A.E."/>
            <person name="Felis G.E."/>
            <person name="de Vos W.M."/>
            <person name="Barrangou R."/>
            <person name="Klaenhammer T.R."/>
            <person name="Caufield P.W."/>
            <person name="Cui Y."/>
            <person name="Zhang H."/>
            <person name="O'Toole P.W."/>
        </authorList>
    </citation>
    <scope>NUCLEOTIDE SEQUENCE [LARGE SCALE GENOMIC DNA]</scope>
    <source>
        <strain evidence="1 2">DSM 15707</strain>
    </source>
</reference>
<dbReference type="KEGG" id="lol:LACOL_0364"/>
<dbReference type="InterPro" id="IPR036412">
    <property type="entry name" value="HAD-like_sf"/>
</dbReference>
<dbReference type="SFLD" id="SFLDS00003">
    <property type="entry name" value="Haloacid_Dehalogenase"/>
    <property type="match status" value="1"/>
</dbReference>
<dbReference type="RefSeq" id="WP_057889888.1">
    <property type="nucleotide sequence ID" value="NZ_AZFE01000031.1"/>
</dbReference>
<dbReference type="SUPFAM" id="SSF56784">
    <property type="entry name" value="HAD-like"/>
    <property type="match status" value="1"/>
</dbReference>
<dbReference type="Pfam" id="PF13419">
    <property type="entry name" value="HAD_2"/>
    <property type="match status" value="1"/>
</dbReference>
<evidence type="ECO:0000313" key="1">
    <source>
        <dbReference type="EMBL" id="KRL55337.1"/>
    </source>
</evidence>
<gene>
    <name evidence="1" type="ORF">FC70_GL000933</name>
</gene>
<dbReference type="EMBL" id="AZFE01000031">
    <property type="protein sequence ID" value="KRL55337.1"/>
    <property type="molecule type" value="Genomic_DNA"/>
</dbReference>
<dbReference type="Proteomes" id="UP000051697">
    <property type="component" value="Unassembled WGS sequence"/>
</dbReference>
<name>A0A0R1RG41_9LACO</name>
<dbReference type="InterPro" id="IPR050155">
    <property type="entry name" value="HAD-like_hydrolase_sf"/>
</dbReference>
<proteinExistence type="predicted"/>
<comment type="caution">
    <text evidence="1">The sequence shown here is derived from an EMBL/GenBank/DDBJ whole genome shotgun (WGS) entry which is preliminary data.</text>
</comment>
<dbReference type="SFLD" id="SFLDG01129">
    <property type="entry name" value="C1.5:_HAD__Beta-PGM__Phosphata"/>
    <property type="match status" value="1"/>
</dbReference>
<evidence type="ECO:0000313" key="2">
    <source>
        <dbReference type="Proteomes" id="UP000051697"/>
    </source>
</evidence>
<dbReference type="Gene3D" id="1.10.150.240">
    <property type="entry name" value="Putative phosphatase, domain 2"/>
    <property type="match status" value="1"/>
</dbReference>
<organism evidence="1 2">
    <name type="scientific">Paucilactobacillus oligofermentans DSM 15707 = LMG 22743</name>
    <dbReference type="NCBI Taxonomy" id="1423778"/>
    <lineage>
        <taxon>Bacteria</taxon>
        <taxon>Bacillati</taxon>
        <taxon>Bacillota</taxon>
        <taxon>Bacilli</taxon>
        <taxon>Lactobacillales</taxon>
        <taxon>Lactobacillaceae</taxon>
        <taxon>Paucilactobacillus</taxon>
    </lineage>
</organism>
<dbReference type="STRING" id="1423778.FC70_GL000933"/>
<dbReference type="GO" id="GO:0004713">
    <property type="term" value="F:protein tyrosine kinase activity"/>
    <property type="evidence" value="ECO:0007669"/>
    <property type="project" value="TreeGrafter"/>
</dbReference>
<dbReference type="Gene3D" id="3.40.50.1000">
    <property type="entry name" value="HAD superfamily/HAD-like"/>
    <property type="match status" value="1"/>
</dbReference>
<dbReference type="GO" id="GO:0005829">
    <property type="term" value="C:cytosol"/>
    <property type="evidence" value="ECO:0007669"/>
    <property type="project" value="TreeGrafter"/>
</dbReference>
<dbReference type="InterPro" id="IPR023198">
    <property type="entry name" value="PGP-like_dom2"/>
</dbReference>
<dbReference type="PANTHER" id="PTHR43434:SF20">
    <property type="entry name" value="5'-NUCLEOTIDASE"/>
    <property type="match status" value="1"/>
</dbReference>
<sequence>MENLFFDFDGTIADSEPGIVNSLKYAVAQLKMKELTESEYRTFIGPPIAESLRVHYPELDDQQLKVAAKVYHERYVTEGKFDLVIFDDFEETLQTLKSMDYKLYTASAKPVEVLTEILNYFDLAQYFDGIYGATEQFPAKTEILNYAMEVTGSKQTNSVMIGDTMNDIIGGQNNAVKTLGVTYGFGEVTGADVIVDSPIKIIAGVQEIFS</sequence>
<dbReference type="OrthoDB" id="9792518at2"/>
<protein>
    <submittedName>
        <fullName evidence="1">5-nucleotidase</fullName>
    </submittedName>
</protein>
<keyword evidence="2" id="KW-1185">Reference proteome</keyword>
<accession>A0A0R1RG41</accession>
<dbReference type="InterPro" id="IPR023214">
    <property type="entry name" value="HAD_sf"/>
</dbReference>
<dbReference type="AlphaFoldDB" id="A0A0R1RG41"/>
<dbReference type="PANTHER" id="PTHR43434">
    <property type="entry name" value="PHOSPHOGLYCOLATE PHOSPHATASE"/>
    <property type="match status" value="1"/>
</dbReference>